<dbReference type="EC" id="2.4.2.19" evidence="4"/>
<evidence type="ECO:0000256" key="5">
    <source>
        <dbReference type="ARBA" id="ARBA00022642"/>
    </source>
</evidence>
<keyword evidence="13" id="KW-1185">Reference proteome</keyword>
<organism evidence="12 13">
    <name type="scientific">Luteolibacter algae</name>
    <dbReference type="NCBI Taxonomy" id="454151"/>
    <lineage>
        <taxon>Bacteria</taxon>
        <taxon>Pseudomonadati</taxon>
        <taxon>Verrucomicrobiota</taxon>
        <taxon>Verrucomicrobiia</taxon>
        <taxon>Verrucomicrobiales</taxon>
        <taxon>Verrucomicrobiaceae</taxon>
        <taxon>Luteolibacter</taxon>
    </lineage>
</organism>
<dbReference type="RefSeq" id="WP_386821301.1">
    <property type="nucleotide sequence ID" value="NZ_JBHUIT010000034.1"/>
</dbReference>
<dbReference type="CDD" id="cd01572">
    <property type="entry name" value="QPRTase"/>
    <property type="match status" value="1"/>
</dbReference>
<sequence length="280" mass="30508">MSQELIMMALEEDIGEGDVTSQYFVPENKTAIAFVTVREEGVVSGVKLAKAVFLEVDPNLEVQILVEDGSKVGPGAMLIRVEGKARSILTAERTALNFLQRLSGVATMTARYVNLVRHTRARILDTRKTTPGYRALEKQAVLDGGGTNHRMGLYDRAMVKDNHLAAEGGIEAVQKAIQQVKADKPHVEVELEADRLEQVRAFVELEGVDYILLDNMSLEELKEAVEIRGDKHRVRLEASGGVNLSTVVEIAETGVDFISVGALTHSSPSLDIGLDFVGGK</sequence>
<dbReference type="SUPFAM" id="SSF51690">
    <property type="entry name" value="Nicotinate/Quinolinate PRTase C-terminal domain-like"/>
    <property type="match status" value="1"/>
</dbReference>
<dbReference type="InterPro" id="IPR036068">
    <property type="entry name" value="Nicotinate_pribotase-like_C"/>
</dbReference>
<evidence type="ECO:0000256" key="9">
    <source>
        <dbReference type="PIRNR" id="PIRNR006250"/>
    </source>
</evidence>
<evidence type="ECO:0000256" key="3">
    <source>
        <dbReference type="ARBA" id="ARBA00009400"/>
    </source>
</evidence>
<dbReference type="Gene3D" id="3.20.20.70">
    <property type="entry name" value="Aldolase class I"/>
    <property type="match status" value="1"/>
</dbReference>
<evidence type="ECO:0000256" key="2">
    <source>
        <dbReference type="ARBA" id="ARBA00004893"/>
    </source>
</evidence>
<keyword evidence="7 9" id="KW-0808">Transferase</keyword>
<evidence type="ECO:0000256" key="6">
    <source>
        <dbReference type="ARBA" id="ARBA00022676"/>
    </source>
</evidence>
<evidence type="ECO:0000259" key="11">
    <source>
        <dbReference type="Pfam" id="PF02749"/>
    </source>
</evidence>
<feature type="domain" description="Quinolinate phosphoribosyl transferase N-terminal" evidence="11">
    <location>
        <begin position="18"/>
        <end position="103"/>
    </location>
</feature>
<comment type="function">
    <text evidence="1">Involved in the catabolism of quinolinic acid (QA).</text>
</comment>
<comment type="similarity">
    <text evidence="3 9">Belongs to the NadC/ModD family.</text>
</comment>
<reference evidence="13" key="1">
    <citation type="journal article" date="2019" name="Int. J. Syst. Evol. Microbiol.">
        <title>The Global Catalogue of Microorganisms (GCM) 10K type strain sequencing project: providing services to taxonomists for standard genome sequencing and annotation.</title>
        <authorList>
            <consortium name="The Broad Institute Genomics Platform"/>
            <consortium name="The Broad Institute Genome Sequencing Center for Infectious Disease"/>
            <person name="Wu L."/>
            <person name="Ma J."/>
        </authorList>
    </citation>
    <scope>NUCLEOTIDE SEQUENCE [LARGE SCALE GENOMIC DNA]</scope>
    <source>
        <strain evidence="13">CGMCC 4.7106</strain>
    </source>
</reference>
<dbReference type="SUPFAM" id="SSF54675">
    <property type="entry name" value="Nicotinate/Quinolinate PRTase N-terminal domain-like"/>
    <property type="match status" value="1"/>
</dbReference>
<name>A0ABW5DE27_9BACT</name>
<comment type="caution">
    <text evidence="12">The sequence shown here is derived from an EMBL/GenBank/DDBJ whole genome shotgun (WGS) entry which is preliminary data.</text>
</comment>
<evidence type="ECO:0000256" key="8">
    <source>
        <dbReference type="ARBA" id="ARBA00033102"/>
    </source>
</evidence>
<evidence type="ECO:0000256" key="4">
    <source>
        <dbReference type="ARBA" id="ARBA00011944"/>
    </source>
</evidence>
<keyword evidence="6 9" id="KW-0328">Glycosyltransferase</keyword>
<proteinExistence type="inferred from homology"/>
<dbReference type="InterPro" id="IPR002638">
    <property type="entry name" value="Quinolinate_PRibosylTrfase_C"/>
</dbReference>
<feature type="domain" description="Quinolinate phosphoribosyl transferase C-terminal" evidence="10">
    <location>
        <begin position="105"/>
        <end position="275"/>
    </location>
</feature>
<dbReference type="NCBIfam" id="TIGR00078">
    <property type="entry name" value="nadC"/>
    <property type="match status" value="1"/>
</dbReference>
<dbReference type="PANTHER" id="PTHR32179:SF3">
    <property type="entry name" value="NICOTINATE-NUCLEOTIDE PYROPHOSPHORYLASE [CARBOXYLATING]"/>
    <property type="match status" value="1"/>
</dbReference>
<dbReference type="Proteomes" id="UP001597375">
    <property type="component" value="Unassembled WGS sequence"/>
</dbReference>
<dbReference type="PANTHER" id="PTHR32179">
    <property type="entry name" value="NICOTINATE-NUCLEOTIDE PYROPHOSPHORYLASE [CARBOXYLATING]"/>
    <property type="match status" value="1"/>
</dbReference>
<dbReference type="InterPro" id="IPR037128">
    <property type="entry name" value="Quinolinate_PRibosylTase_N_sf"/>
</dbReference>
<evidence type="ECO:0000313" key="13">
    <source>
        <dbReference type="Proteomes" id="UP001597375"/>
    </source>
</evidence>
<evidence type="ECO:0000259" key="10">
    <source>
        <dbReference type="Pfam" id="PF01729"/>
    </source>
</evidence>
<dbReference type="PIRSF" id="PIRSF006250">
    <property type="entry name" value="NadC_ModD"/>
    <property type="match status" value="1"/>
</dbReference>
<dbReference type="Pfam" id="PF02749">
    <property type="entry name" value="QRPTase_N"/>
    <property type="match status" value="1"/>
</dbReference>
<dbReference type="InterPro" id="IPR004393">
    <property type="entry name" value="NadC"/>
</dbReference>
<dbReference type="Gene3D" id="3.90.1170.20">
    <property type="entry name" value="Quinolinate phosphoribosyl transferase, N-terminal domain"/>
    <property type="match status" value="1"/>
</dbReference>
<evidence type="ECO:0000256" key="1">
    <source>
        <dbReference type="ARBA" id="ARBA00003237"/>
    </source>
</evidence>
<dbReference type="InterPro" id="IPR027277">
    <property type="entry name" value="NadC/ModD"/>
</dbReference>
<dbReference type="GO" id="GO:0004514">
    <property type="term" value="F:nicotinate-nucleotide diphosphorylase (carboxylating) activity"/>
    <property type="evidence" value="ECO:0007669"/>
    <property type="project" value="UniProtKB-EC"/>
</dbReference>
<dbReference type="InterPro" id="IPR022412">
    <property type="entry name" value="Quinolinate_PRibosylTrfase_N"/>
</dbReference>
<dbReference type="EMBL" id="JBHUIT010000034">
    <property type="protein sequence ID" value="MFD2257901.1"/>
    <property type="molecule type" value="Genomic_DNA"/>
</dbReference>
<evidence type="ECO:0000313" key="12">
    <source>
        <dbReference type="EMBL" id="MFD2257901.1"/>
    </source>
</evidence>
<dbReference type="InterPro" id="IPR013785">
    <property type="entry name" value="Aldolase_TIM"/>
</dbReference>
<dbReference type="Pfam" id="PF01729">
    <property type="entry name" value="QRPTase_C"/>
    <property type="match status" value="1"/>
</dbReference>
<accession>A0ABW5DE27</accession>
<comment type="pathway">
    <text evidence="2">Cofactor biosynthesis; NAD(+) biosynthesis; nicotinate D-ribonucleotide from quinolinate: step 1/1.</text>
</comment>
<keyword evidence="5" id="KW-0662">Pyridine nucleotide biosynthesis</keyword>
<gene>
    <name evidence="12" type="primary">nadC</name>
    <name evidence="12" type="ORF">ACFSSA_14560</name>
</gene>
<protein>
    <recommendedName>
        <fullName evidence="4">nicotinate-nucleotide diphosphorylase (carboxylating)</fullName>
        <ecNumber evidence="4">2.4.2.19</ecNumber>
    </recommendedName>
    <alternativeName>
        <fullName evidence="8">Quinolinate phosphoribosyltransferase [decarboxylating]</fullName>
    </alternativeName>
</protein>
<evidence type="ECO:0000256" key="7">
    <source>
        <dbReference type="ARBA" id="ARBA00022679"/>
    </source>
</evidence>